<dbReference type="OrthoDB" id="5072at2759"/>
<name>A0A4Y7TF40_COPMI</name>
<dbReference type="GO" id="GO:0006364">
    <property type="term" value="P:rRNA processing"/>
    <property type="evidence" value="ECO:0007669"/>
    <property type="project" value="TreeGrafter"/>
</dbReference>
<evidence type="ECO:0000256" key="6">
    <source>
        <dbReference type="SAM" id="MobiDB-lite"/>
    </source>
</evidence>
<dbReference type="GO" id="GO:0000027">
    <property type="term" value="P:ribosomal large subunit assembly"/>
    <property type="evidence" value="ECO:0007669"/>
    <property type="project" value="UniProtKB-UniRule"/>
</dbReference>
<feature type="compositionally biased region" description="Basic residues" evidence="6">
    <location>
        <begin position="17"/>
        <end position="27"/>
    </location>
</feature>
<evidence type="ECO:0000313" key="7">
    <source>
        <dbReference type="EMBL" id="TEB32786.1"/>
    </source>
</evidence>
<accession>A0A4Y7TF40</accession>
<dbReference type="PIRSF" id="PIRSF017302">
    <property type="entry name" value="Gltscr2"/>
    <property type="match status" value="1"/>
</dbReference>
<evidence type="ECO:0000313" key="8">
    <source>
        <dbReference type="Proteomes" id="UP000298030"/>
    </source>
</evidence>
<protein>
    <recommendedName>
        <fullName evidence="2 5">Ribosome biogenesis protein NOP53</fullName>
    </recommendedName>
</protein>
<feature type="compositionally biased region" description="Basic residues" evidence="6">
    <location>
        <begin position="296"/>
        <end position="309"/>
    </location>
</feature>
<sequence length="448" mass="49933">MAKAIKSSVGAPSQHKQTSRKGKKAWRKNVNIEDVEQGLEEMRSEERVVGTALQNLKDSDLFEVDVKGDDKIRHIAPKFSSSQLTSAKILAQRSAVPAVFSRPSSSTSSGKRKAGSLSREEKERLLKIAKRQRKGPFGAVMDPSEYTSGEGTVELSAAVKESGSYDPWSAEANEDDMEVDLGLETVKPKKVKPPTTSKPKDTIEVAAVVEPHQGTSYNPPVEAHTELIYKAAEIEKRKLEELERMAETKKKMDSAKMDTDDVYETGVPAGMTVDVPAAEDGDEEEQEEGGDQPVKKQPKPKTKQQRQKAVKLLAEKRALAAVAARKKQLAIIEQAKGLRRANARQMTAQERAGEEKRLQMKLKIRQAGLAGQKLGKHKVPEAPVEVQIGEDLSENLRGLKPEGNLFKDRFLSLQQRALIEPRVRVLPKRRTHKIVEYEKHAWKKFDRE</sequence>
<evidence type="ECO:0000256" key="5">
    <source>
        <dbReference type="PIRNR" id="PIRNR017302"/>
    </source>
</evidence>
<organism evidence="7 8">
    <name type="scientific">Coprinellus micaceus</name>
    <name type="common">Glistening ink-cap mushroom</name>
    <name type="synonym">Coprinus micaceus</name>
    <dbReference type="NCBI Taxonomy" id="71717"/>
    <lineage>
        <taxon>Eukaryota</taxon>
        <taxon>Fungi</taxon>
        <taxon>Dikarya</taxon>
        <taxon>Basidiomycota</taxon>
        <taxon>Agaricomycotina</taxon>
        <taxon>Agaricomycetes</taxon>
        <taxon>Agaricomycetidae</taxon>
        <taxon>Agaricales</taxon>
        <taxon>Agaricineae</taxon>
        <taxon>Psathyrellaceae</taxon>
        <taxon>Coprinellus</taxon>
    </lineage>
</organism>
<feature type="region of interest" description="Disordered" evidence="6">
    <location>
        <begin position="184"/>
        <end position="203"/>
    </location>
</feature>
<dbReference type="GO" id="GO:0005730">
    <property type="term" value="C:nucleolus"/>
    <property type="evidence" value="ECO:0007669"/>
    <property type="project" value="UniProtKB-SubCell"/>
</dbReference>
<keyword evidence="4 5" id="KW-0539">Nucleus</keyword>
<dbReference type="GO" id="GO:0008097">
    <property type="term" value="F:5S rRNA binding"/>
    <property type="evidence" value="ECO:0007669"/>
    <property type="project" value="TreeGrafter"/>
</dbReference>
<reference evidence="7 8" key="1">
    <citation type="journal article" date="2019" name="Nat. Ecol. Evol.">
        <title>Megaphylogeny resolves global patterns of mushroom evolution.</title>
        <authorList>
            <person name="Varga T."/>
            <person name="Krizsan K."/>
            <person name="Foldi C."/>
            <person name="Dima B."/>
            <person name="Sanchez-Garcia M."/>
            <person name="Sanchez-Ramirez S."/>
            <person name="Szollosi G.J."/>
            <person name="Szarkandi J.G."/>
            <person name="Papp V."/>
            <person name="Albert L."/>
            <person name="Andreopoulos W."/>
            <person name="Angelini C."/>
            <person name="Antonin V."/>
            <person name="Barry K.W."/>
            <person name="Bougher N.L."/>
            <person name="Buchanan P."/>
            <person name="Buyck B."/>
            <person name="Bense V."/>
            <person name="Catcheside P."/>
            <person name="Chovatia M."/>
            <person name="Cooper J."/>
            <person name="Damon W."/>
            <person name="Desjardin D."/>
            <person name="Finy P."/>
            <person name="Geml J."/>
            <person name="Haridas S."/>
            <person name="Hughes K."/>
            <person name="Justo A."/>
            <person name="Karasinski D."/>
            <person name="Kautmanova I."/>
            <person name="Kiss B."/>
            <person name="Kocsube S."/>
            <person name="Kotiranta H."/>
            <person name="LaButti K.M."/>
            <person name="Lechner B.E."/>
            <person name="Liimatainen K."/>
            <person name="Lipzen A."/>
            <person name="Lukacs Z."/>
            <person name="Mihaltcheva S."/>
            <person name="Morgado L.N."/>
            <person name="Niskanen T."/>
            <person name="Noordeloos M.E."/>
            <person name="Ohm R.A."/>
            <person name="Ortiz-Santana B."/>
            <person name="Ovrebo C."/>
            <person name="Racz N."/>
            <person name="Riley R."/>
            <person name="Savchenko A."/>
            <person name="Shiryaev A."/>
            <person name="Soop K."/>
            <person name="Spirin V."/>
            <person name="Szebenyi C."/>
            <person name="Tomsovsky M."/>
            <person name="Tulloss R.E."/>
            <person name="Uehling J."/>
            <person name="Grigoriev I.V."/>
            <person name="Vagvolgyi C."/>
            <person name="Papp T."/>
            <person name="Martin F.M."/>
            <person name="Miettinen O."/>
            <person name="Hibbett D.S."/>
            <person name="Nagy L.G."/>
        </authorList>
    </citation>
    <scope>NUCLEOTIDE SEQUENCE [LARGE SCALE GENOMIC DNA]</scope>
    <source>
        <strain evidence="7 8">FP101781</strain>
    </source>
</reference>
<keyword evidence="8" id="KW-1185">Reference proteome</keyword>
<dbReference type="PANTHER" id="PTHR14211">
    <property type="entry name" value="GLIOMA SUPPRESSOR CANDIDATE REGION GENE 2"/>
    <property type="match status" value="1"/>
</dbReference>
<feature type="region of interest" description="Disordered" evidence="6">
    <location>
        <begin position="1"/>
        <end position="29"/>
    </location>
</feature>
<keyword evidence="3 5" id="KW-0690">Ribosome biogenesis</keyword>
<dbReference type="AlphaFoldDB" id="A0A4Y7TF40"/>
<dbReference type="Pfam" id="PF07767">
    <property type="entry name" value="Nop53"/>
    <property type="match status" value="1"/>
</dbReference>
<evidence type="ECO:0000256" key="2">
    <source>
        <dbReference type="ARBA" id="ARBA00018339"/>
    </source>
</evidence>
<feature type="compositionally biased region" description="Acidic residues" evidence="6">
    <location>
        <begin position="277"/>
        <end position="290"/>
    </location>
</feature>
<dbReference type="Proteomes" id="UP000298030">
    <property type="component" value="Unassembled WGS sequence"/>
</dbReference>
<feature type="region of interest" description="Disordered" evidence="6">
    <location>
        <begin position="95"/>
        <end position="149"/>
    </location>
</feature>
<dbReference type="GO" id="GO:0005654">
    <property type="term" value="C:nucleoplasm"/>
    <property type="evidence" value="ECO:0007669"/>
    <property type="project" value="UniProtKB-SubCell"/>
</dbReference>
<comment type="subcellular location">
    <subcellularLocation>
        <location evidence="5">Nucleus</location>
        <location evidence="5">Nucleolus</location>
    </subcellularLocation>
    <subcellularLocation>
        <location evidence="5">Nucleus</location>
        <location evidence="5">Nucleoplasm</location>
    </subcellularLocation>
</comment>
<proteinExistence type="inferred from homology"/>
<feature type="region of interest" description="Disordered" evidence="6">
    <location>
        <begin position="248"/>
        <end position="309"/>
    </location>
</feature>
<dbReference type="PANTHER" id="PTHR14211:SF7">
    <property type="entry name" value="RIBOSOME BIOGENESIS PROTEIN NOP53"/>
    <property type="match status" value="1"/>
</dbReference>
<dbReference type="InterPro" id="IPR011687">
    <property type="entry name" value="Nop53/GLTSCR2"/>
</dbReference>
<evidence type="ECO:0000256" key="4">
    <source>
        <dbReference type="ARBA" id="ARBA00023242"/>
    </source>
</evidence>
<evidence type="ECO:0000256" key="3">
    <source>
        <dbReference type="ARBA" id="ARBA00022517"/>
    </source>
</evidence>
<evidence type="ECO:0000256" key="1">
    <source>
        <dbReference type="ARBA" id="ARBA00008838"/>
    </source>
</evidence>
<comment type="caution">
    <text evidence="7">The sequence shown here is derived from an EMBL/GenBank/DDBJ whole genome shotgun (WGS) entry which is preliminary data.</text>
</comment>
<feature type="compositionally biased region" description="Basic and acidic residues" evidence="6">
    <location>
        <begin position="248"/>
        <end position="259"/>
    </location>
</feature>
<gene>
    <name evidence="7" type="ORF">FA13DRAFT_1627653</name>
</gene>
<dbReference type="EMBL" id="QPFP01000014">
    <property type="protein sequence ID" value="TEB32786.1"/>
    <property type="molecule type" value="Genomic_DNA"/>
</dbReference>
<comment type="function">
    <text evidence="5">May play a role in ribosome biogenesis.</text>
</comment>
<dbReference type="STRING" id="71717.A0A4Y7TF40"/>
<comment type="similarity">
    <text evidence="1 5">Belongs to the NOP53 family.</text>
</comment>